<protein>
    <submittedName>
        <fullName evidence="2">Polyketide cyclase / dehydrase and lipid transport</fullName>
    </submittedName>
    <submittedName>
        <fullName evidence="1">SRPBCC family protein</fullName>
    </submittedName>
</protein>
<dbReference type="Pfam" id="PF10604">
    <property type="entry name" value="Polyketide_cyc2"/>
    <property type="match status" value="1"/>
</dbReference>
<dbReference type="SUPFAM" id="SSF55961">
    <property type="entry name" value="Bet v1-like"/>
    <property type="match status" value="1"/>
</dbReference>
<dbReference type="EMBL" id="JAVLUS010000004">
    <property type="protein sequence ID" value="MDS1113493.1"/>
    <property type="molecule type" value="Genomic_DNA"/>
</dbReference>
<dbReference type="Proteomes" id="UP001265083">
    <property type="component" value="Unassembled WGS sequence"/>
</dbReference>
<dbReference type="CDD" id="cd07812">
    <property type="entry name" value="SRPBCC"/>
    <property type="match status" value="1"/>
</dbReference>
<dbReference type="RefSeq" id="WP_074852522.1">
    <property type="nucleotide sequence ID" value="NZ_FNLM01000034.1"/>
</dbReference>
<keyword evidence="4" id="KW-1185">Reference proteome</keyword>
<organism evidence="2 3">
    <name type="scientific">Gordonia westfalica</name>
    <dbReference type="NCBI Taxonomy" id="158898"/>
    <lineage>
        <taxon>Bacteria</taxon>
        <taxon>Bacillati</taxon>
        <taxon>Actinomycetota</taxon>
        <taxon>Actinomycetes</taxon>
        <taxon>Mycobacteriales</taxon>
        <taxon>Gordoniaceae</taxon>
        <taxon>Gordonia</taxon>
    </lineage>
</organism>
<proteinExistence type="predicted"/>
<dbReference type="InterPro" id="IPR019587">
    <property type="entry name" value="Polyketide_cyclase/dehydratase"/>
</dbReference>
<sequence length="144" mass="15950">MNRTERHTSATPAQVWSVLSNGWLYSSWVVGASRIRDVDPTWPQAGSKIHHSVGLWPALLDDETESLESKAGLLELSAAAWPFGRARIRMTVEKDGNGSLIGMEEFVETAPLKWIPPVVQQTAMTPRLNECLTRLALLAERQAS</sequence>
<reference evidence="2 3" key="1">
    <citation type="submission" date="2016-10" db="EMBL/GenBank/DDBJ databases">
        <authorList>
            <person name="de Groot N.N."/>
        </authorList>
    </citation>
    <scope>NUCLEOTIDE SEQUENCE [LARGE SCALE GENOMIC DNA]</scope>
    <source>
        <strain evidence="2 3">DSM 44215</strain>
    </source>
</reference>
<evidence type="ECO:0000313" key="2">
    <source>
        <dbReference type="EMBL" id="SDU73766.1"/>
    </source>
</evidence>
<dbReference type="AlphaFoldDB" id="A0A1H2KZK8"/>
<dbReference type="OrthoDB" id="4483486at2"/>
<dbReference type="STRING" id="158898.SAMN04488548_1344030"/>
<evidence type="ECO:0000313" key="1">
    <source>
        <dbReference type="EMBL" id="MDS1113493.1"/>
    </source>
</evidence>
<evidence type="ECO:0000313" key="3">
    <source>
        <dbReference type="Proteomes" id="UP000183180"/>
    </source>
</evidence>
<evidence type="ECO:0000313" key="4">
    <source>
        <dbReference type="Proteomes" id="UP001265083"/>
    </source>
</evidence>
<gene>
    <name evidence="1" type="ORF">RD149_06900</name>
    <name evidence="2" type="ORF">SAMN04488548_1344030</name>
</gene>
<name>A0A1H2KZK8_9ACTN</name>
<reference evidence="1 4" key="2">
    <citation type="submission" date="2023-08" db="EMBL/GenBank/DDBJ databases">
        <title>Bioegradation of LLDPE and BLDPE plastic by marine bacteria from coast plastic debris.</title>
        <authorList>
            <person name="Rong Z."/>
        </authorList>
    </citation>
    <scope>NUCLEOTIDE SEQUENCE [LARGE SCALE GENOMIC DNA]</scope>
    <source>
        <strain evidence="1 4">Z-2</strain>
    </source>
</reference>
<dbReference type="Proteomes" id="UP000183180">
    <property type="component" value="Unassembled WGS sequence"/>
</dbReference>
<dbReference type="EMBL" id="FNLM01000034">
    <property type="protein sequence ID" value="SDU73766.1"/>
    <property type="molecule type" value="Genomic_DNA"/>
</dbReference>
<accession>A0A1H2KZK8</accession>